<dbReference type="AlphaFoldDB" id="A0AAR2JTG2"/>
<feature type="compositionally biased region" description="Basic and acidic residues" evidence="9">
    <location>
        <begin position="1123"/>
        <end position="1136"/>
    </location>
</feature>
<dbReference type="GO" id="GO:0007015">
    <property type="term" value="P:actin filament organization"/>
    <property type="evidence" value="ECO:0007669"/>
    <property type="project" value="TreeGrafter"/>
</dbReference>
<dbReference type="CDD" id="cd00160">
    <property type="entry name" value="RhoGEF"/>
    <property type="match status" value="1"/>
</dbReference>
<evidence type="ECO:0000256" key="4">
    <source>
        <dbReference type="ARBA" id="ARBA00022658"/>
    </source>
</evidence>
<dbReference type="GO" id="GO:0045666">
    <property type="term" value="P:positive regulation of neuron differentiation"/>
    <property type="evidence" value="ECO:0007669"/>
    <property type="project" value="TreeGrafter"/>
</dbReference>
<dbReference type="Gene3D" id="3.30.60.20">
    <property type="match status" value="1"/>
</dbReference>
<dbReference type="Pfam" id="PF00621">
    <property type="entry name" value="RhoGEF"/>
    <property type="match status" value="1"/>
</dbReference>
<dbReference type="Proteomes" id="UP001501920">
    <property type="component" value="Chromosome 1"/>
</dbReference>
<dbReference type="Gene3D" id="1.20.900.10">
    <property type="entry name" value="Dbl homology (DH) domain"/>
    <property type="match status" value="1"/>
</dbReference>
<keyword evidence="7" id="KW-0862">Zinc</keyword>
<dbReference type="InterPro" id="IPR046349">
    <property type="entry name" value="C1-like_sf"/>
</dbReference>
<proteinExistence type="predicted"/>
<keyword evidence="8" id="KW-0175">Coiled coil</keyword>
<feature type="compositionally biased region" description="Basic and acidic residues" evidence="9">
    <location>
        <begin position="1146"/>
        <end position="1156"/>
    </location>
</feature>
<dbReference type="GO" id="GO:0000902">
    <property type="term" value="P:cell morphogenesis"/>
    <property type="evidence" value="ECO:0007669"/>
    <property type="project" value="TreeGrafter"/>
</dbReference>
<feature type="domain" description="Phorbol-ester/DAG-type" evidence="12">
    <location>
        <begin position="263"/>
        <end position="310"/>
    </location>
</feature>
<dbReference type="InterPro" id="IPR035899">
    <property type="entry name" value="DBL_dom_sf"/>
</dbReference>
<feature type="compositionally biased region" description="Acidic residues" evidence="9">
    <location>
        <begin position="1104"/>
        <end position="1122"/>
    </location>
</feature>
<dbReference type="PANTHER" id="PTHR13944">
    <property type="entry name" value="AGAP007712-PA"/>
    <property type="match status" value="1"/>
</dbReference>
<evidence type="ECO:0000256" key="2">
    <source>
        <dbReference type="ARBA" id="ARBA00022490"/>
    </source>
</evidence>
<dbReference type="GO" id="GO:0005856">
    <property type="term" value="C:cytoskeleton"/>
    <property type="evidence" value="ECO:0007669"/>
    <property type="project" value="TreeGrafter"/>
</dbReference>
<keyword evidence="2" id="KW-0963">Cytoplasm</keyword>
<reference evidence="13 14" key="1">
    <citation type="submission" date="2020-10" db="EMBL/GenBank/DDBJ databases">
        <title>Pygocentrus nattereri (red-bellied piranha) genome, fPygNat1, primary haplotype.</title>
        <authorList>
            <person name="Myers G."/>
            <person name="Meyer A."/>
            <person name="Karagic N."/>
            <person name="Pippel M."/>
            <person name="Winkler S."/>
            <person name="Tracey A."/>
            <person name="Wood J."/>
            <person name="Formenti G."/>
            <person name="Howe K."/>
            <person name="Fedrigo O."/>
            <person name="Jarvis E.D."/>
        </authorList>
    </citation>
    <scope>NUCLEOTIDE SEQUENCE [LARGE SCALE GENOMIC DNA]</scope>
</reference>
<protein>
    <recommendedName>
        <fullName evidence="15">Rho guanine nucleotide exchange factor 2</fullName>
    </recommendedName>
</protein>
<dbReference type="Gene3D" id="2.30.29.30">
    <property type="entry name" value="Pleckstrin-homology domain (PH domain)/Phosphotyrosine-binding domain (PTB)"/>
    <property type="match status" value="1"/>
</dbReference>
<dbReference type="SMART" id="SM00109">
    <property type="entry name" value="C1"/>
    <property type="match status" value="1"/>
</dbReference>
<dbReference type="GO" id="GO:0008017">
    <property type="term" value="F:microtubule binding"/>
    <property type="evidence" value="ECO:0007669"/>
    <property type="project" value="TreeGrafter"/>
</dbReference>
<name>A0AAR2JTG2_PYGNA</name>
<keyword evidence="5" id="KW-0479">Metal-binding</keyword>
<evidence type="ECO:0000259" key="12">
    <source>
        <dbReference type="PROSITE" id="PS50081"/>
    </source>
</evidence>
<keyword evidence="4" id="KW-0344">Guanine-nucleotide releasing factor</keyword>
<dbReference type="GO" id="GO:0005737">
    <property type="term" value="C:cytoplasm"/>
    <property type="evidence" value="ECO:0007669"/>
    <property type="project" value="UniProtKB-SubCell"/>
</dbReference>
<dbReference type="SMART" id="SM00233">
    <property type="entry name" value="PH"/>
    <property type="match status" value="1"/>
</dbReference>
<dbReference type="SUPFAM" id="SSF48065">
    <property type="entry name" value="DBL homology domain (DH-domain)"/>
    <property type="match status" value="1"/>
</dbReference>
<keyword evidence="3" id="KW-0597">Phosphoprotein</keyword>
<dbReference type="InterPro" id="IPR011993">
    <property type="entry name" value="PH-like_dom_sf"/>
</dbReference>
<dbReference type="GeneTree" id="ENSGT00940000158341"/>
<dbReference type="PROSITE" id="PS50010">
    <property type="entry name" value="DH_2"/>
    <property type="match status" value="1"/>
</dbReference>
<dbReference type="GO" id="GO:0035023">
    <property type="term" value="P:regulation of Rho protein signal transduction"/>
    <property type="evidence" value="ECO:0007669"/>
    <property type="project" value="TreeGrafter"/>
</dbReference>
<dbReference type="SUPFAM" id="SSF57889">
    <property type="entry name" value="Cysteine-rich domain"/>
    <property type="match status" value="1"/>
</dbReference>
<evidence type="ECO:0000256" key="8">
    <source>
        <dbReference type="ARBA" id="ARBA00023054"/>
    </source>
</evidence>
<dbReference type="Pfam" id="PF00130">
    <property type="entry name" value="C1_1"/>
    <property type="match status" value="1"/>
</dbReference>
<keyword evidence="6" id="KW-0863">Zinc-finger</keyword>
<evidence type="ECO:0000256" key="9">
    <source>
        <dbReference type="SAM" id="MobiDB-lite"/>
    </source>
</evidence>
<dbReference type="PANTHER" id="PTHR13944:SF20">
    <property type="entry name" value="RHO GUANINE NUCLEOTIDE EXCHANGE FACTOR 2"/>
    <property type="match status" value="1"/>
</dbReference>
<dbReference type="FunFam" id="1.20.900.10:FF:000004">
    <property type="entry name" value="Rho guanine nucleotide exchange factor 2"/>
    <property type="match status" value="1"/>
</dbReference>
<organism evidence="13 14">
    <name type="scientific">Pygocentrus nattereri</name>
    <name type="common">Red-bellied piranha</name>
    <dbReference type="NCBI Taxonomy" id="42514"/>
    <lineage>
        <taxon>Eukaryota</taxon>
        <taxon>Metazoa</taxon>
        <taxon>Chordata</taxon>
        <taxon>Craniata</taxon>
        <taxon>Vertebrata</taxon>
        <taxon>Euteleostomi</taxon>
        <taxon>Actinopterygii</taxon>
        <taxon>Neopterygii</taxon>
        <taxon>Teleostei</taxon>
        <taxon>Ostariophysi</taxon>
        <taxon>Characiformes</taxon>
        <taxon>Characoidei</taxon>
        <taxon>Pygocentrus</taxon>
    </lineage>
</organism>
<dbReference type="SUPFAM" id="SSF50729">
    <property type="entry name" value="PH domain-like"/>
    <property type="match status" value="1"/>
</dbReference>
<accession>A0AAR2JTG2</accession>
<evidence type="ECO:0000256" key="6">
    <source>
        <dbReference type="ARBA" id="ARBA00022771"/>
    </source>
</evidence>
<dbReference type="GO" id="GO:0005085">
    <property type="term" value="F:guanyl-nucleotide exchange factor activity"/>
    <property type="evidence" value="ECO:0007669"/>
    <property type="project" value="UniProtKB-KW"/>
</dbReference>
<evidence type="ECO:0000256" key="3">
    <source>
        <dbReference type="ARBA" id="ARBA00022553"/>
    </source>
</evidence>
<dbReference type="GO" id="GO:0032587">
    <property type="term" value="C:ruffle membrane"/>
    <property type="evidence" value="ECO:0007669"/>
    <property type="project" value="TreeGrafter"/>
</dbReference>
<dbReference type="GO" id="GO:0008270">
    <property type="term" value="F:zinc ion binding"/>
    <property type="evidence" value="ECO:0007669"/>
    <property type="project" value="UniProtKB-KW"/>
</dbReference>
<feature type="domain" description="PH" evidence="10">
    <location>
        <begin position="697"/>
        <end position="798"/>
    </location>
</feature>
<evidence type="ECO:0008006" key="15">
    <source>
        <dbReference type="Google" id="ProtNLM"/>
    </source>
</evidence>
<feature type="region of interest" description="Disordered" evidence="9">
    <location>
        <begin position="1104"/>
        <end position="1156"/>
    </location>
</feature>
<feature type="region of interest" description="Disordered" evidence="9">
    <location>
        <begin position="190"/>
        <end position="257"/>
    </location>
</feature>
<dbReference type="InterPro" id="IPR051632">
    <property type="entry name" value="Rho_GEF"/>
</dbReference>
<dbReference type="PROSITE" id="PS00479">
    <property type="entry name" value="ZF_DAG_PE_1"/>
    <property type="match status" value="1"/>
</dbReference>
<evidence type="ECO:0000313" key="14">
    <source>
        <dbReference type="Proteomes" id="UP001501920"/>
    </source>
</evidence>
<feature type="compositionally biased region" description="Polar residues" evidence="9">
    <location>
        <begin position="928"/>
        <end position="940"/>
    </location>
</feature>
<reference evidence="13" key="2">
    <citation type="submission" date="2025-08" db="UniProtKB">
        <authorList>
            <consortium name="Ensembl"/>
        </authorList>
    </citation>
    <scope>IDENTIFICATION</scope>
</reference>
<dbReference type="InterPro" id="IPR000219">
    <property type="entry name" value="DH_dom"/>
</dbReference>
<dbReference type="FunFam" id="2.30.29.30:FF:000021">
    <property type="entry name" value="Rho guanine nucleotide exchange factor 2"/>
    <property type="match status" value="1"/>
</dbReference>
<evidence type="ECO:0000256" key="7">
    <source>
        <dbReference type="ARBA" id="ARBA00022833"/>
    </source>
</evidence>
<evidence type="ECO:0000313" key="13">
    <source>
        <dbReference type="Ensembl" id="ENSPNAP00000053156.1"/>
    </source>
</evidence>
<feature type="compositionally biased region" description="Low complexity" evidence="9">
    <location>
        <begin position="25"/>
        <end position="35"/>
    </location>
</feature>
<dbReference type="Ensembl" id="ENSPNAT00000078869.1">
    <property type="protein sequence ID" value="ENSPNAP00000053156.1"/>
    <property type="gene ID" value="ENSPNAG00000001482.2"/>
</dbReference>
<dbReference type="InterPro" id="IPR002219">
    <property type="entry name" value="PKC_DAG/PE"/>
</dbReference>
<dbReference type="SMART" id="SM00325">
    <property type="entry name" value="RhoGEF"/>
    <property type="match status" value="1"/>
</dbReference>
<evidence type="ECO:0000256" key="5">
    <source>
        <dbReference type="ARBA" id="ARBA00022723"/>
    </source>
</evidence>
<dbReference type="PROSITE" id="PS50081">
    <property type="entry name" value="ZF_DAG_PE_2"/>
    <property type="match status" value="1"/>
</dbReference>
<keyword evidence="14" id="KW-1185">Reference proteome</keyword>
<feature type="compositionally biased region" description="Basic and acidic residues" evidence="9">
    <location>
        <begin position="241"/>
        <end position="257"/>
    </location>
</feature>
<feature type="region of interest" description="Disordered" evidence="9">
    <location>
        <begin position="1054"/>
        <end position="1087"/>
    </location>
</feature>
<dbReference type="InterPro" id="IPR001849">
    <property type="entry name" value="PH_domain"/>
</dbReference>
<feature type="compositionally biased region" description="Low complexity" evidence="9">
    <location>
        <begin position="220"/>
        <end position="230"/>
    </location>
</feature>
<dbReference type="PROSITE" id="PS50003">
    <property type="entry name" value="PH_DOMAIN"/>
    <property type="match status" value="1"/>
</dbReference>
<feature type="domain" description="DH" evidence="11">
    <location>
        <begin position="460"/>
        <end position="657"/>
    </location>
</feature>
<comment type="subcellular location">
    <subcellularLocation>
        <location evidence="1">Cytoplasm</location>
    </subcellularLocation>
</comment>
<evidence type="ECO:0000259" key="10">
    <source>
        <dbReference type="PROSITE" id="PS50003"/>
    </source>
</evidence>
<feature type="region of interest" description="Disordered" evidence="9">
    <location>
        <begin position="1"/>
        <end position="46"/>
    </location>
</feature>
<sequence>MGPEESPDLRDTMSDTPPPSPGPPGCSASLSSCSPLPSPPISPAPAAVIFRSPATRHLTHLDPWRRHSWEPGAVVQGSPANDTRSVSLEDLDPEDMALVLGGALGCRRVRDARRSITQEGSLSSLTEEEAPAELQQQLHSALEEQACQMHGCSASAPSLCVVRRTPKTSAPRPRSYCYESVPYYQGRGSTHSLDRELPGIGWEGGGQIQGERDEDKEESTGSSFGRTFSFLRKMTSKRKNKEKERMREREREAREREARYSNGHLFTTLTVSSTTLCSACNKSITAKEALSCPTCNVTIHNRCRDALPNCVKMKQRQQKLALMRNSSTYGGTVTLRNKTHLKERPSSAIYPSDSLRQSLLGSRRGRSSLLLSKSVSTNNIAGTLSDDSPLGLRRILSQSTDSLNFKSRTMSMESLNDDGELYYNSMLEGLDVEGPDFEADSWSMAVDSTYLQAHRKDVIKRQDVIYELIQTELHHVRTLRIMECVFRRGMLEEVQLEPGVVHALFPCLERLLTLHIRFLNQLLDRRRQCLQPSSGHNFTINHISDLLVQQFSGQCADEMRKAYAEFCSHHLKAVKLYKELLARDKRLQYFIRRVSRVPLLRRHGFQECILLVTQRITKYPVLVQRILDNTKDNAEEAAGLAQSLALIRELLSSVDQQVLELERTQRLQEIRSRLDSRAETKLRSGALFRPAELLRRQLIHDGTLLWKTSSSRLKDVQVLLMTDILVFLQEKDQRYVFASSDKSAVVSLQHLLVRDIANQERGLFLISSEFSPPEMYELHAASKDDRNTWIRHIAQAVSSCPSRDEFPLIETEDKALLRRLKADIQQKDREVLELLQERVTLFSDLAEVMGGHEVMLPPNSRNVFRADTPQAPRGEQLLTQAITEVDRLTELLLGSGLEVSLACSSNGHHNHTGALVINGQEVLVNGSQETASSQDGNGNQVEDRTPSEEMSQRLVNLSAQLHALQGAVIRQDSILEFCLRESSVSPAAAGARPVRSLSRDGGSDVGSVGELALLQRQHSLLQEELVRLRGAEGKLKDSERARAQLEKQLRDLKSNTAVLGDSTAAAASQAPSQRKESETDPNMDTPLVSHASVDQLDCLQDCSDVDVDVISDDDDDDDDDEDVKVSPRSESPRDLQDIPEEGESAPEPREREASHC</sequence>
<dbReference type="InterPro" id="IPR041020">
    <property type="entry name" value="PH_16"/>
</dbReference>
<reference evidence="13" key="3">
    <citation type="submission" date="2025-09" db="UniProtKB">
        <authorList>
            <consortium name="Ensembl"/>
        </authorList>
    </citation>
    <scope>IDENTIFICATION</scope>
</reference>
<feature type="region of interest" description="Disordered" evidence="9">
    <location>
        <begin position="928"/>
        <end position="949"/>
    </location>
</feature>
<evidence type="ECO:0000256" key="1">
    <source>
        <dbReference type="ARBA" id="ARBA00004496"/>
    </source>
</evidence>
<evidence type="ECO:0000259" key="11">
    <source>
        <dbReference type="PROSITE" id="PS50010"/>
    </source>
</evidence>
<dbReference type="Pfam" id="PF17838">
    <property type="entry name" value="PH_16"/>
    <property type="match status" value="1"/>
</dbReference>